<dbReference type="EMBL" id="JAGFMF010011432">
    <property type="protein sequence ID" value="KAG8522656.1"/>
    <property type="molecule type" value="Genomic_DNA"/>
</dbReference>
<keyword evidence="3" id="KW-1185">Reference proteome</keyword>
<dbReference type="AlphaFoldDB" id="A0A8J6AJS5"/>
<organism evidence="2 3">
    <name type="scientific">Galemys pyrenaicus</name>
    <name type="common">Iberian desman</name>
    <name type="synonym">Pyrenean desman</name>
    <dbReference type="NCBI Taxonomy" id="202257"/>
    <lineage>
        <taxon>Eukaryota</taxon>
        <taxon>Metazoa</taxon>
        <taxon>Chordata</taxon>
        <taxon>Craniata</taxon>
        <taxon>Vertebrata</taxon>
        <taxon>Euteleostomi</taxon>
        <taxon>Mammalia</taxon>
        <taxon>Eutheria</taxon>
        <taxon>Laurasiatheria</taxon>
        <taxon>Eulipotyphla</taxon>
        <taxon>Talpidae</taxon>
        <taxon>Galemys</taxon>
    </lineage>
</organism>
<name>A0A8J6AJS5_GALPY</name>
<evidence type="ECO:0000313" key="2">
    <source>
        <dbReference type="EMBL" id="KAG8522656.1"/>
    </source>
</evidence>
<sequence length="383" mass="42621">MKGARWPQSALERLFCALAWSAATSRLASRGEEAGVVVNLVFPHGIKNFLFYHLADVEEKLGTLMTGSLAIKHFLHKISIVQPKIIFNFSVKTNGISSTEMFGVENEPTLSLWDGIALTVSSQHYVSILKLHLRIGCVMSCPLDFVLPDVSYQVECSDEDQSQNTDPQGQTLLLFLFVDFHSEFPVQHTELWGMYSRTGLPAWVFLTVKRKKKGRCHMMCLTQGACILPPVGVHTWLTTHLSAVLVESHSAVQDSLQATVDQAMEQHQQAAKTRQKLQASLSVAVNSIMSVVTGSTSSSFRKTCLQALQVNRKLEMLKRARVLCRLPVALGIAQDSENTMLAMNAKAADTQDFGTKLHKAFHEITQRRFLHHCSCEARLVSVK</sequence>
<evidence type="ECO:0000313" key="3">
    <source>
        <dbReference type="Proteomes" id="UP000700334"/>
    </source>
</evidence>
<comment type="caution">
    <text evidence="2">The sequence shown here is derived from an EMBL/GenBank/DDBJ whole genome shotgun (WGS) entry which is preliminary data.</text>
</comment>
<dbReference type="PANTHER" id="PTHR14652:SF2">
    <property type="entry name" value="TYPE 2 DNA TOPOISOMERASE 6 SUBUNIT B-LIKE"/>
    <property type="match status" value="1"/>
</dbReference>
<dbReference type="Proteomes" id="UP000700334">
    <property type="component" value="Unassembled WGS sequence"/>
</dbReference>
<dbReference type="GO" id="GO:0042138">
    <property type="term" value="P:meiotic DNA double-strand break formation"/>
    <property type="evidence" value="ECO:0007669"/>
    <property type="project" value="InterPro"/>
</dbReference>
<keyword evidence="1" id="KW-0732">Signal</keyword>
<feature type="signal peptide" evidence="1">
    <location>
        <begin position="1"/>
        <end position="21"/>
    </location>
</feature>
<dbReference type="PANTHER" id="PTHR14652">
    <property type="entry name" value="TYPE 2 DNA TOPOISOMERASE 6 SUBUNIT B-LIKE"/>
    <property type="match status" value="1"/>
</dbReference>
<dbReference type="InterPro" id="IPR028040">
    <property type="entry name" value="TopoVIB-like"/>
</dbReference>
<accession>A0A8J6AJS5</accession>
<gene>
    <name evidence="2" type="ORF">J0S82_014653</name>
</gene>
<reference evidence="2" key="1">
    <citation type="journal article" date="2021" name="Evol. Appl.">
        <title>The genome of the Pyrenean desman and the effects of bottlenecks and inbreeding on the genomic landscape of an endangered species.</title>
        <authorList>
            <person name="Escoda L."/>
            <person name="Castresana J."/>
        </authorList>
    </citation>
    <scope>NUCLEOTIDE SEQUENCE</scope>
    <source>
        <strain evidence="2">IBE-C5619</strain>
    </source>
</reference>
<dbReference type="GO" id="GO:0007131">
    <property type="term" value="P:reciprocal meiotic recombination"/>
    <property type="evidence" value="ECO:0007669"/>
    <property type="project" value="TreeGrafter"/>
</dbReference>
<dbReference type="Pfam" id="PF15091">
    <property type="entry name" value="DUF4554"/>
    <property type="match status" value="4"/>
</dbReference>
<proteinExistence type="predicted"/>
<dbReference type="OrthoDB" id="9424252at2759"/>
<protein>
    <submittedName>
        <fullName evidence="2">Type 2 DNA topoisomerase 6 subunit B-like</fullName>
    </submittedName>
</protein>
<evidence type="ECO:0000256" key="1">
    <source>
        <dbReference type="SAM" id="SignalP"/>
    </source>
</evidence>
<feature type="chain" id="PRO_5035154032" evidence="1">
    <location>
        <begin position="22"/>
        <end position="383"/>
    </location>
</feature>